<sequence length="231" mass="25478">MTAKSKWLDFHTHFGEDGSVNSPFAVVSISVEDVDKARMPNLFTIGLHPWQTDRLDSYRMVVNRLPGLLAQRRCLALGEVGVDRLRGAPLPAQQELLALQLRTAETQHKPVVFHCVRAWSEMLSTLRAARFTQNCALHGFQGSCPVLPGLLDEGWFISVKPRNNGTIAPEVAEIPLQQILIETDAKPVLIADVYRAVAQVKQIPVADLLSTVTENAQRFFGINPAAVGKHA</sequence>
<dbReference type="STRING" id="1702214.AL399_08045"/>
<dbReference type="AlphaFoldDB" id="A0A0Q4B7T6"/>
<dbReference type="Proteomes" id="UP000054172">
    <property type="component" value="Unassembled WGS sequence"/>
</dbReference>
<dbReference type="SUPFAM" id="SSF51556">
    <property type="entry name" value="Metallo-dependent hydrolases"/>
    <property type="match status" value="1"/>
</dbReference>
<dbReference type="Gene3D" id="3.20.20.140">
    <property type="entry name" value="Metal-dependent hydrolases"/>
    <property type="match status" value="1"/>
</dbReference>
<dbReference type="Pfam" id="PF01026">
    <property type="entry name" value="TatD_DNase"/>
    <property type="match status" value="1"/>
</dbReference>
<dbReference type="EMBL" id="LIIK01000046">
    <property type="protein sequence ID" value="KQM08305.1"/>
    <property type="molecule type" value="Genomic_DNA"/>
</dbReference>
<reference evidence="1" key="1">
    <citation type="submission" date="2015-08" db="EMBL/GenBank/DDBJ databases">
        <title>Candidatus Bacteriodes Periocalifornicus.</title>
        <authorList>
            <person name="McLean J.S."/>
            <person name="Kelley S."/>
        </authorList>
    </citation>
    <scope>NUCLEOTIDE SEQUENCE [LARGE SCALE GENOMIC DNA]</scope>
    <source>
        <strain evidence="1">12B</strain>
    </source>
</reference>
<gene>
    <name evidence="1" type="ORF">AL399_08045</name>
</gene>
<comment type="caution">
    <text evidence="1">The sequence shown here is derived from an EMBL/GenBank/DDBJ whole genome shotgun (WGS) entry which is preliminary data.</text>
</comment>
<dbReference type="GO" id="GO:0016788">
    <property type="term" value="F:hydrolase activity, acting on ester bonds"/>
    <property type="evidence" value="ECO:0007669"/>
    <property type="project" value="InterPro"/>
</dbReference>
<organism evidence="1 2">
    <name type="scientific">Candidatus [Bacteroides] periocalifornicus</name>
    <dbReference type="NCBI Taxonomy" id="1702214"/>
    <lineage>
        <taxon>Bacteria</taxon>
        <taxon>Pseudomonadati</taxon>
        <taxon>Bacteroidota</taxon>
    </lineage>
</organism>
<evidence type="ECO:0000313" key="1">
    <source>
        <dbReference type="EMBL" id="KQM08305.1"/>
    </source>
</evidence>
<evidence type="ECO:0000313" key="2">
    <source>
        <dbReference type="Proteomes" id="UP000054172"/>
    </source>
</evidence>
<dbReference type="PANTHER" id="PTHR46124">
    <property type="entry name" value="D-AMINOACYL-TRNA DEACYLASE"/>
    <property type="match status" value="1"/>
</dbReference>
<protein>
    <recommendedName>
        <fullName evidence="3">Hydrolase TatD</fullName>
    </recommendedName>
</protein>
<dbReference type="PANTHER" id="PTHR46124:SF2">
    <property type="entry name" value="D-AMINOACYL-TRNA DEACYLASE"/>
    <property type="match status" value="1"/>
</dbReference>
<dbReference type="PATRIC" id="fig|1702214.3.peg.1476"/>
<proteinExistence type="predicted"/>
<name>A0A0Q4B7T6_9BACT</name>
<accession>A0A0Q4B7T6</accession>
<evidence type="ECO:0008006" key="3">
    <source>
        <dbReference type="Google" id="ProtNLM"/>
    </source>
</evidence>
<dbReference type="InterPro" id="IPR032466">
    <property type="entry name" value="Metal_Hydrolase"/>
</dbReference>
<keyword evidence="2" id="KW-1185">Reference proteome</keyword>
<dbReference type="InterPro" id="IPR001130">
    <property type="entry name" value="TatD-like"/>
</dbReference>